<proteinExistence type="predicted"/>
<organism evidence="1 2">
    <name type="scientific">Cirrhinus molitorella</name>
    <name type="common">mud carp</name>
    <dbReference type="NCBI Taxonomy" id="172907"/>
    <lineage>
        <taxon>Eukaryota</taxon>
        <taxon>Metazoa</taxon>
        <taxon>Chordata</taxon>
        <taxon>Craniata</taxon>
        <taxon>Vertebrata</taxon>
        <taxon>Euteleostomi</taxon>
        <taxon>Actinopterygii</taxon>
        <taxon>Neopterygii</taxon>
        <taxon>Teleostei</taxon>
        <taxon>Ostariophysi</taxon>
        <taxon>Cypriniformes</taxon>
        <taxon>Cyprinidae</taxon>
        <taxon>Labeoninae</taxon>
        <taxon>Labeonini</taxon>
        <taxon>Cirrhinus</taxon>
    </lineage>
</organism>
<dbReference type="EMBL" id="JAYMGO010000002">
    <property type="protein sequence ID" value="KAL1279662.1"/>
    <property type="molecule type" value="Genomic_DNA"/>
</dbReference>
<dbReference type="PANTHER" id="PTHR11505">
    <property type="entry name" value="L1 TRANSPOSABLE ELEMENT-RELATED"/>
    <property type="match status" value="1"/>
</dbReference>
<gene>
    <name evidence="1" type="ORF">QQF64_014262</name>
</gene>
<protein>
    <recommendedName>
        <fullName evidence="3">L1 transposable element RRM domain-containing protein</fullName>
    </recommendedName>
</protein>
<reference evidence="1 2" key="1">
    <citation type="submission" date="2023-09" db="EMBL/GenBank/DDBJ databases">
        <authorList>
            <person name="Wang M."/>
        </authorList>
    </citation>
    <scope>NUCLEOTIDE SEQUENCE [LARGE SCALE GENOMIC DNA]</scope>
    <source>
        <strain evidence="1">GT-2023</strain>
        <tissue evidence="1">Liver</tissue>
    </source>
</reference>
<evidence type="ECO:0008006" key="3">
    <source>
        <dbReference type="Google" id="ProtNLM"/>
    </source>
</evidence>
<dbReference type="InterPro" id="IPR004244">
    <property type="entry name" value="Transposase_22"/>
</dbReference>
<keyword evidence="2" id="KW-1185">Reference proteome</keyword>
<accession>A0ABR3NRK0</accession>
<evidence type="ECO:0000313" key="2">
    <source>
        <dbReference type="Proteomes" id="UP001558613"/>
    </source>
</evidence>
<name>A0ABR3NRK0_9TELE</name>
<dbReference type="Gene3D" id="3.30.70.1820">
    <property type="entry name" value="L1 transposable element, RRM domain"/>
    <property type="match status" value="1"/>
</dbReference>
<evidence type="ECO:0000313" key="1">
    <source>
        <dbReference type="EMBL" id="KAL1279662.1"/>
    </source>
</evidence>
<comment type="caution">
    <text evidence="1">The sequence shown here is derived from an EMBL/GenBank/DDBJ whole genome shotgun (WGS) entry which is preliminary data.</text>
</comment>
<dbReference type="Proteomes" id="UP001558613">
    <property type="component" value="Unassembled WGS sequence"/>
</dbReference>
<sequence length="267" mass="30965">MDPTDIMLVEEVFPPLPETPCKSPAVKQRKVENSDTTFLTQFQELSDLIKNRSDALEKMVKENTKVITSVKDVVNENTKQIADVKKAVEFVSGEIVDVKVRIDSMELQVKKIDIQSSEQEKRLSHLEGYRRRWNLRIYGMQEKEREDVRERVIQVCQQLLPDAKDKLPFVVDTVHRLGRKRSAGDKPRGVIFQFTSRFYRDAVWRAAKDSSFLRSNNLKIAEDLSPSDREKRNKLWPLVEKARRENKRAFFVGGRAFVDGTEIFPPA</sequence>